<dbReference type="InterPro" id="IPR036113">
    <property type="entry name" value="Asp/Glu-ADT_sf_sub_c"/>
</dbReference>
<keyword evidence="1" id="KW-0547">Nucleotide-binding</keyword>
<sequence length="98" mass="10957">MTTRIDRAQVEHIAQLASLVLADDETERLTRELAEMVRYVEELNELDTSNVEPTAYVQLERSELRGDAVEASLQRDETLAQAPQSAHGGFAVPTFVEN</sequence>
<keyword evidence="1" id="KW-0067">ATP-binding</keyword>
<comment type="function">
    <text evidence="1">Allows the formation of correctly charged Asn-tRNA(Asn) or Gln-tRNA(Gln) through the transamidation of misacylated Asp-tRNA(Asn) or Glu-tRNA(Gln) in organisms which lack either or both of asparaginyl-tRNA or glutaminyl-tRNA synthetases. The reaction takes place in the presence of glutamine and ATP through an activated phospho-Asp-tRNA(Asn) or phospho-Glu-tRNA(Gln).</text>
</comment>
<evidence type="ECO:0000313" key="4">
    <source>
        <dbReference type="Proteomes" id="UP001379533"/>
    </source>
</evidence>
<dbReference type="Pfam" id="PF02686">
    <property type="entry name" value="GatC"/>
    <property type="match status" value="1"/>
</dbReference>
<comment type="catalytic activity">
    <reaction evidence="1">
        <text>L-aspartyl-tRNA(Asn) + L-glutamine + ATP + H2O = L-asparaginyl-tRNA(Asn) + L-glutamate + ADP + phosphate + 2 H(+)</text>
        <dbReference type="Rhea" id="RHEA:14513"/>
        <dbReference type="Rhea" id="RHEA-COMP:9674"/>
        <dbReference type="Rhea" id="RHEA-COMP:9677"/>
        <dbReference type="ChEBI" id="CHEBI:15377"/>
        <dbReference type="ChEBI" id="CHEBI:15378"/>
        <dbReference type="ChEBI" id="CHEBI:29985"/>
        <dbReference type="ChEBI" id="CHEBI:30616"/>
        <dbReference type="ChEBI" id="CHEBI:43474"/>
        <dbReference type="ChEBI" id="CHEBI:58359"/>
        <dbReference type="ChEBI" id="CHEBI:78515"/>
        <dbReference type="ChEBI" id="CHEBI:78516"/>
        <dbReference type="ChEBI" id="CHEBI:456216"/>
    </reaction>
</comment>
<comment type="similarity">
    <text evidence="1">Belongs to the GatC family.</text>
</comment>
<accession>A0ABZ2KL23</accession>
<dbReference type="EMBL" id="CP089982">
    <property type="protein sequence ID" value="WXA98362.1"/>
    <property type="molecule type" value="Genomic_DNA"/>
</dbReference>
<comment type="subunit">
    <text evidence="1">Heterotrimer of A, B and C subunits.</text>
</comment>
<protein>
    <recommendedName>
        <fullName evidence="1">Aspartyl/glutamyl-tRNA(Asn/Gln) amidotransferase subunit C</fullName>
        <shortName evidence="1">Asp/Glu-ADT subunit C</shortName>
        <ecNumber evidence="1">6.3.5.-</ecNumber>
    </recommendedName>
</protein>
<feature type="region of interest" description="Disordered" evidence="2">
    <location>
        <begin position="75"/>
        <end position="98"/>
    </location>
</feature>
<evidence type="ECO:0000256" key="2">
    <source>
        <dbReference type="SAM" id="MobiDB-lite"/>
    </source>
</evidence>
<organism evidence="3 4">
    <name type="scientific">Pendulispora brunnea</name>
    <dbReference type="NCBI Taxonomy" id="2905690"/>
    <lineage>
        <taxon>Bacteria</taxon>
        <taxon>Pseudomonadati</taxon>
        <taxon>Myxococcota</taxon>
        <taxon>Myxococcia</taxon>
        <taxon>Myxococcales</taxon>
        <taxon>Sorangiineae</taxon>
        <taxon>Pendulisporaceae</taxon>
        <taxon>Pendulispora</taxon>
    </lineage>
</organism>
<dbReference type="Gene3D" id="1.10.20.60">
    <property type="entry name" value="Glu-tRNAGln amidotransferase C subunit, N-terminal domain"/>
    <property type="match status" value="1"/>
</dbReference>
<dbReference type="EC" id="6.3.5.-" evidence="1"/>
<name>A0ABZ2KL23_9BACT</name>
<keyword evidence="1" id="KW-0436">Ligase</keyword>
<gene>
    <name evidence="1 3" type="primary">gatC</name>
    <name evidence="3" type="ORF">LZC95_16180</name>
</gene>
<keyword evidence="4" id="KW-1185">Reference proteome</keyword>
<dbReference type="InterPro" id="IPR003837">
    <property type="entry name" value="GatC"/>
</dbReference>
<evidence type="ECO:0000256" key="1">
    <source>
        <dbReference type="HAMAP-Rule" id="MF_00122"/>
    </source>
</evidence>
<comment type="catalytic activity">
    <reaction evidence="1">
        <text>L-glutamyl-tRNA(Gln) + L-glutamine + ATP + H2O = L-glutaminyl-tRNA(Gln) + L-glutamate + ADP + phosphate + H(+)</text>
        <dbReference type="Rhea" id="RHEA:17521"/>
        <dbReference type="Rhea" id="RHEA-COMP:9681"/>
        <dbReference type="Rhea" id="RHEA-COMP:9684"/>
        <dbReference type="ChEBI" id="CHEBI:15377"/>
        <dbReference type="ChEBI" id="CHEBI:15378"/>
        <dbReference type="ChEBI" id="CHEBI:29985"/>
        <dbReference type="ChEBI" id="CHEBI:30616"/>
        <dbReference type="ChEBI" id="CHEBI:43474"/>
        <dbReference type="ChEBI" id="CHEBI:58359"/>
        <dbReference type="ChEBI" id="CHEBI:78520"/>
        <dbReference type="ChEBI" id="CHEBI:78521"/>
        <dbReference type="ChEBI" id="CHEBI:456216"/>
    </reaction>
</comment>
<dbReference type="Proteomes" id="UP001379533">
    <property type="component" value="Chromosome"/>
</dbReference>
<dbReference type="PANTHER" id="PTHR15004">
    <property type="entry name" value="GLUTAMYL-TRNA(GLN) AMIDOTRANSFERASE SUBUNIT C, MITOCHONDRIAL"/>
    <property type="match status" value="1"/>
</dbReference>
<dbReference type="HAMAP" id="MF_00122">
    <property type="entry name" value="GatC"/>
    <property type="match status" value="1"/>
</dbReference>
<proteinExistence type="inferred from homology"/>
<dbReference type="NCBIfam" id="TIGR00135">
    <property type="entry name" value="gatC"/>
    <property type="match status" value="1"/>
</dbReference>
<evidence type="ECO:0000313" key="3">
    <source>
        <dbReference type="EMBL" id="WXA98362.1"/>
    </source>
</evidence>
<keyword evidence="1" id="KW-0648">Protein biosynthesis</keyword>
<dbReference type="SUPFAM" id="SSF141000">
    <property type="entry name" value="Glu-tRNAGln amidotransferase C subunit"/>
    <property type="match status" value="1"/>
</dbReference>
<reference evidence="3 4" key="1">
    <citation type="submission" date="2021-12" db="EMBL/GenBank/DDBJ databases">
        <title>Discovery of the Pendulisporaceae a myxobacterial family with distinct sporulation behavior and unique specialized metabolism.</title>
        <authorList>
            <person name="Garcia R."/>
            <person name="Popoff A."/>
            <person name="Bader C.D."/>
            <person name="Loehr J."/>
            <person name="Walesch S."/>
            <person name="Walt C."/>
            <person name="Boldt J."/>
            <person name="Bunk B."/>
            <person name="Haeckl F.J.F.P.J."/>
            <person name="Gunesch A.P."/>
            <person name="Birkelbach J."/>
            <person name="Nuebel U."/>
            <person name="Pietschmann T."/>
            <person name="Bach T."/>
            <person name="Mueller R."/>
        </authorList>
    </citation>
    <scope>NUCLEOTIDE SEQUENCE [LARGE SCALE GENOMIC DNA]</scope>
    <source>
        <strain evidence="3 4">MSr12523</strain>
    </source>
</reference>
<dbReference type="PANTHER" id="PTHR15004:SF0">
    <property type="entry name" value="GLUTAMYL-TRNA(GLN) AMIDOTRANSFERASE SUBUNIT C, MITOCHONDRIAL"/>
    <property type="match status" value="1"/>
</dbReference>
<dbReference type="RefSeq" id="WP_394848975.1">
    <property type="nucleotide sequence ID" value="NZ_CP089982.1"/>
</dbReference>